<comment type="caution">
    <text evidence="2">The sequence shown here is derived from an EMBL/GenBank/DDBJ whole genome shotgun (WGS) entry which is preliminary data.</text>
</comment>
<evidence type="ECO:0000313" key="2">
    <source>
        <dbReference type="EMBL" id="TKR30715.1"/>
    </source>
</evidence>
<organism evidence="2 3">
    <name type="scientific">Luteimonas gilva</name>
    <dbReference type="NCBI Taxonomy" id="2572684"/>
    <lineage>
        <taxon>Bacteria</taxon>
        <taxon>Pseudomonadati</taxon>
        <taxon>Pseudomonadota</taxon>
        <taxon>Gammaproteobacteria</taxon>
        <taxon>Lysobacterales</taxon>
        <taxon>Lysobacteraceae</taxon>
        <taxon>Luteimonas</taxon>
    </lineage>
</organism>
<evidence type="ECO:0000259" key="1">
    <source>
        <dbReference type="Pfam" id="PF00903"/>
    </source>
</evidence>
<dbReference type="OrthoDB" id="9803104at2"/>
<dbReference type="Gene3D" id="3.10.180.10">
    <property type="entry name" value="2,3-Dihydroxybiphenyl 1,2-Dioxygenase, domain 1"/>
    <property type="match status" value="1"/>
</dbReference>
<proteinExistence type="predicted"/>
<dbReference type="InterPro" id="IPR029068">
    <property type="entry name" value="Glyas_Bleomycin-R_OHBP_Dase"/>
</dbReference>
<gene>
    <name evidence="2" type="ORF">FCE95_11485</name>
</gene>
<accession>A0A4U5JN96</accession>
<name>A0A4U5JN96_9GAMM</name>
<dbReference type="Proteomes" id="UP000308707">
    <property type="component" value="Unassembled WGS sequence"/>
</dbReference>
<dbReference type="SUPFAM" id="SSF54593">
    <property type="entry name" value="Glyoxalase/Bleomycin resistance protein/Dihydroxybiphenyl dioxygenase"/>
    <property type="match status" value="1"/>
</dbReference>
<dbReference type="EMBL" id="SZUA01000002">
    <property type="protein sequence ID" value="TKR30715.1"/>
    <property type="molecule type" value="Genomic_DNA"/>
</dbReference>
<feature type="domain" description="Glyoxalase/fosfomycin resistance/dioxygenase" evidence="1">
    <location>
        <begin position="8"/>
        <end position="112"/>
    </location>
</feature>
<evidence type="ECO:0000313" key="3">
    <source>
        <dbReference type="Proteomes" id="UP000308707"/>
    </source>
</evidence>
<dbReference type="InterPro" id="IPR004360">
    <property type="entry name" value="Glyas_Fos-R_dOase_dom"/>
</dbReference>
<dbReference type="Pfam" id="PF00903">
    <property type="entry name" value="Glyoxalase"/>
    <property type="match status" value="1"/>
</dbReference>
<reference evidence="2 3" key="1">
    <citation type="submission" date="2019-04" db="EMBL/GenBank/DDBJ databases">
        <title>Reference strain of H23.</title>
        <authorList>
            <person name="Luo X."/>
        </authorList>
    </citation>
    <scope>NUCLEOTIDE SEQUENCE [LARGE SCALE GENOMIC DNA]</scope>
    <source>
        <strain evidence="2 3">H23</strain>
    </source>
</reference>
<keyword evidence="3" id="KW-1185">Reference proteome</keyword>
<protein>
    <recommendedName>
        <fullName evidence="1">Glyoxalase/fosfomycin resistance/dioxygenase domain-containing protein</fullName>
    </recommendedName>
</protein>
<dbReference type="RefSeq" id="WP_137267146.1">
    <property type="nucleotide sequence ID" value="NZ_SZUA01000002.1"/>
</dbReference>
<dbReference type="AlphaFoldDB" id="A0A4U5JN96"/>
<sequence length="119" mass="13596">MARNIVPMIHVPDVRATVAWYESIGFYLAAANEDCGEMDWASMTYGDGRVMFSAAGRASDAARREVDLYVYSDDIDALRSRLDGRAEIVEEPHDTFYGMREFIVRDCNRFWVTFGQQLP</sequence>